<feature type="repeat" description="TPR" evidence="9">
    <location>
        <begin position="745"/>
        <end position="778"/>
    </location>
</feature>
<keyword evidence="4 10" id="KW-0547">Nucleotide-binding</keyword>
<dbReference type="Gene3D" id="1.10.510.10">
    <property type="entry name" value="Transferase(Phosphotransferase) domain 1"/>
    <property type="match status" value="2"/>
</dbReference>
<dbReference type="SUPFAM" id="SSF56112">
    <property type="entry name" value="Protein kinase-like (PK-like)"/>
    <property type="match status" value="2"/>
</dbReference>
<feature type="repeat" description="TPR" evidence="9">
    <location>
        <begin position="603"/>
        <end position="636"/>
    </location>
</feature>
<evidence type="ECO:0000256" key="8">
    <source>
        <dbReference type="ARBA" id="ARBA00048679"/>
    </source>
</evidence>
<feature type="repeat" description="TPR" evidence="9">
    <location>
        <begin position="817"/>
        <end position="850"/>
    </location>
</feature>
<keyword evidence="11" id="KW-1133">Transmembrane helix</keyword>
<dbReference type="PANTHER" id="PTHR24363">
    <property type="entry name" value="SERINE/THREONINE PROTEIN KINASE"/>
    <property type="match status" value="1"/>
</dbReference>
<evidence type="ECO:0000256" key="6">
    <source>
        <dbReference type="ARBA" id="ARBA00022840"/>
    </source>
</evidence>
<evidence type="ECO:0000256" key="11">
    <source>
        <dbReference type="SAM" id="Phobius"/>
    </source>
</evidence>
<evidence type="ECO:0000256" key="4">
    <source>
        <dbReference type="ARBA" id="ARBA00022741"/>
    </source>
</evidence>
<evidence type="ECO:0000256" key="9">
    <source>
        <dbReference type="PROSITE-ProRule" id="PRU00339"/>
    </source>
</evidence>
<dbReference type="PROSITE" id="PS00107">
    <property type="entry name" value="PROTEIN_KINASE_ATP"/>
    <property type="match status" value="2"/>
</dbReference>
<feature type="transmembrane region" description="Helical" evidence="11">
    <location>
        <begin position="573"/>
        <end position="597"/>
    </location>
</feature>
<dbReference type="GO" id="GO:0004674">
    <property type="term" value="F:protein serine/threonine kinase activity"/>
    <property type="evidence" value="ECO:0007669"/>
    <property type="project" value="UniProtKB-KW"/>
</dbReference>
<dbReference type="Pfam" id="PF00069">
    <property type="entry name" value="Pkinase"/>
    <property type="match status" value="2"/>
</dbReference>
<evidence type="ECO:0000256" key="10">
    <source>
        <dbReference type="PROSITE-ProRule" id="PRU10141"/>
    </source>
</evidence>
<evidence type="ECO:0000313" key="14">
    <source>
        <dbReference type="Proteomes" id="UP000767446"/>
    </source>
</evidence>
<keyword evidence="9" id="KW-0802">TPR repeat</keyword>
<keyword evidence="2" id="KW-0723">Serine/threonine-protein kinase</keyword>
<dbReference type="Gene3D" id="1.25.40.10">
    <property type="entry name" value="Tetratricopeptide repeat domain"/>
    <property type="match status" value="3"/>
</dbReference>
<dbReference type="InterPro" id="IPR011009">
    <property type="entry name" value="Kinase-like_dom_sf"/>
</dbReference>
<dbReference type="PANTHER" id="PTHR24363:SF0">
    <property type="entry name" value="SERINE_THREONINE KINASE LIKE DOMAIN CONTAINING 1"/>
    <property type="match status" value="1"/>
</dbReference>
<evidence type="ECO:0000256" key="2">
    <source>
        <dbReference type="ARBA" id="ARBA00022527"/>
    </source>
</evidence>
<dbReference type="EMBL" id="JADQBC010000043">
    <property type="protein sequence ID" value="MBR8827785.1"/>
    <property type="molecule type" value="Genomic_DNA"/>
</dbReference>
<sequence>MSNSGYKILKPGDQIGGRYQIIQHLGGGGFSVTYLAQDLNLPHQAHCVVKQLRPMFPEPWIMEDARKRFAQEANVQQRRLGIHPQIPELLAHFEGENQELYLVQEFIEGEILETELSNRQFNETEVITLLDDVLKILDFVHQNGVIHRDIKPSNLIRRRTDGKMVLIDFGAVKELGSLTVDTEGNTTYTRAIGTPGYMPPEQYMGRPNPVYASDIYALGKTAIYALTKKDPVDLEDTLTGELKNWQDYIPENVEVSNKLVSILNKMVRFNSLERYQLAQEVLDDLAPLFKVGKTIGGGYKIISYLGGGIWGHTYLAENLRRHYQSPCVIKQLKPQTNDGVTRQEVERRFSTEINVLQKLGDHNQIPKLWDHFSENQEFYLVQEFIDGQDLSKELAGGKRLSEASVINLLKQVLTVLIFIHKNGIIHRDIKPSNLIRRTGDSQILLIDFGIVKEIVTVSENAKKTKNSTQPVGTEGYMPPEQMVGRPTYASDIYALGITAIQALTGLEPEKLPINPHSAEVKLEQGINVSDGLAHVLNKMVSVDLARRYDSAEKVLVAVEKIAPKKRQKSAHDWVKYIVMLVLALVMLIASVPLFFAWQKARNVRQIFDTGNSYYNQGNFNEALKFYDNVLSIDANFHEAWTNKGYAHSALGEYDEMRQACKTATTIAPKSSYAWNCQGEADKSFHQFDEAIAAFDQAIELNGEDPAFWINRGEALLKKNEPLPALEDINQAIELLASGNNPKELSVAWSYKGWALRDLEKFLEALEAYNKSLQFAPDYFPAKLGQGISLRGIEQYKLAKAIFEEILENTLLTKTEKVETWFWYGLTLCDLGSQTEAINAFNQVLTIDPNHQPSLDAQNNCLNLK</sequence>
<accession>A0A941JUX8</accession>
<keyword evidence="3" id="KW-0808">Transferase</keyword>
<dbReference type="Pfam" id="PF13414">
    <property type="entry name" value="TPR_11"/>
    <property type="match status" value="1"/>
</dbReference>
<evidence type="ECO:0000256" key="7">
    <source>
        <dbReference type="ARBA" id="ARBA00047899"/>
    </source>
</evidence>
<organism evidence="13 14">
    <name type="scientific">Gomphosphaeria aponina SAG 52.96 = DSM 107014</name>
    <dbReference type="NCBI Taxonomy" id="1521640"/>
    <lineage>
        <taxon>Bacteria</taxon>
        <taxon>Bacillati</taxon>
        <taxon>Cyanobacteriota</taxon>
        <taxon>Cyanophyceae</taxon>
        <taxon>Oscillatoriophycideae</taxon>
        <taxon>Chroococcales</taxon>
        <taxon>Gomphosphaeriaceae</taxon>
        <taxon>Gomphosphaeria</taxon>
    </lineage>
</organism>
<dbReference type="CDD" id="cd14014">
    <property type="entry name" value="STKc_PknB_like"/>
    <property type="match status" value="2"/>
</dbReference>
<evidence type="ECO:0000256" key="3">
    <source>
        <dbReference type="ARBA" id="ARBA00022679"/>
    </source>
</evidence>
<dbReference type="Proteomes" id="UP000767446">
    <property type="component" value="Unassembled WGS sequence"/>
</dbReference>
<dbReference type="AlphaFoldDB" id="A0A941JUX8"/>
<keyword evidence="11" id="KW-0472">Membrane</keyword>
<evidence type="ECO:0000256" key="5">
    <source>
        <dbReference type="ARBA" id="ARBA00022777"/>
    </source>
</evidence>
<dbReference type="Gene3D" id="3.30.200.20">
    <property type="entry name" value="Phosphorylase Kinase, domain 1"/>
    <property type="match status" value="2"/>
</dbReference>
<dbReference type="SMART" id="SM00028">
    <property type="entry name" value="TPR"/>
    <property type="match status" value="6"/>
</dbReference>
<dbReference type="InterPro" id="IPR000719">
    <property type="entry name" value="Prot_kinase_dom"/>
</dbReference>
<dbReference type="GO" id="GO:0005524">
    <property type="term" value="F:ATP binding"/>
    <property type="evidence" value="ECO:0007669"/>
    <property type="project" value="UniProtKB-UniRule"/>
</dbReference>
<dbReference type="InterPro" id="IPR019734">
    <property type="entry name" value="TPR_rpt"/>
</dbReference>
<proteinExistence type="predicted"/>
<feature type="domain" description="Protein kinase" evidence="12">
    <location>
        <begin position="299"/>
        <end position="574"/>
    </location>
</feature>
<dbReference type="SUPFAM" id="SSF48439">
    <property type="entry name" value="Protein prenylyltransferase"/>
    <property type="match status" value="1"/>
</dbReference>
<protein>
    <recommendedName>
        <fullName evidence="1">non-specific serine/threonine protein kinase</fullName>
        <ecNumber evidence="1">2.7.11.1</ecNumber>
    </recommendedName>
</protein>
<reference evidence="13" key="1">
    <citation type="submission" date="2021-02" db="EMBL/GenBank/DDBJ databases">
        <title>Metagenome analyses of Stigonema ocellatum DSM 106950, Chlorogloea purpurea SAG 13.99 and Gomphosphaeria aponina DSM 107014.</title>
        <authorList>
            <person name="Marter P."/>
            <person name="Huang S."/>
        </authorList>
    </citation>
    <scope>NUCLEOTIDE SEQUENCE</scope>
    <source>
        <strain evidence="13">JP213</strain>
    </source>
</reference>
<dbReference type="Pfam" id="PF13181">
    <property type="entry name" value="TPR_8"/>
    <property type="match status" value="1"/>
</dbReference>
<feature type="binding site" evidence="10">
    <location>
        <position position="330"/>
    </location>
    <ligand>
        <name>ATP</name>
        <dbReference type="ChEBI" id="CHEBI:30616"/>
    </ligand>
</feature>
<evidence type="ECO:0000256" key="1">
    <source>
        <dbReference type="ARBA" id="ARBA00012513"/>
    </source>
</evidence>
<dbReference type="EC" id="2.7.11.1" evidence="1"/>
<comment type="catalytic activity">
    <reaction evidence="7">
        <text>L-threonyl-[protein] + ATP = O-phospho-L-threonyl-[protein] + ADP + H(+)</text>
        <dbReference type="Rhea" id="RHEA:46608"/>
        <dbReference type="Rhea" id="RHEA-COMP:11060"/>
        <dbReference type="Rhea" id="RHEA-COMP:11605"/>
        <dbReference type="ChEBI" id="CHEBI:15378"/>
        <dbReference type="ChEBI" id="CHEBI:30013"/>
        <dbReference type="ChEBI" id="CHEBI:30616"/>
        <dbReference type="ChEBI" id="CHEBI:61977"/>
        <dbReference type="ChEBI" id="CHEBI:456216"/>
        <dbReference type="EC" id="2.7.11.1"/>
    </reaction>
</comment>
<comment type="caution">
    <text evidence="13">The sequence shown here is derived from an EMBL/GenBank/DDBJ whole genome shotgun (WGS) entry which is preliminary data.</text>
</comment>
<dbReference type="SMART" id="SM00220">
    <property type="entry name" value="S_TKc"/>
    <property type="match status" value="2"/>
</dbReference>
<dbReference type="PROSITE" id="PS50011">
    <property type="entry name" value="PROTEIN_KINASE_DOM"/>
    <property type="match status" value="2"/>
</dbReference>
<keyword evidence="11" id="KW-0812">Transmembrane</keyword>
<dbReference type="InterPro" id="IPR017441">
    <property type="entry name" value="Protein_kinase_ATP_BS"/>
</dbReference>
<feature type="binding site" evidence="10">
    <location>
        <position position="50"/>
    </location>
    <ligand>
        <name>ATP</name>
        <dbReference type="ChEBI" id="CHEBI:30616"/>
    </ligand>
</feature>
<evidence type="ECO:0000259" key="12">
    <source>
        <dbReference type="PROSITE" id="PS50011"/>
    </source>
</evidence>
<dbReference type="InterPro" id="IPR011990">
    <property type="entry name" value="TPR-like_helical_dom_sf"/>
</dbReference>
<gene>
    <name evidence="13" type="ORF">DSM107014_07745</name>
</gene>
<comment type="catalytic activity">
    <reaction evidence="8">
        <text>L-seryl-[protein] + ATP = O-phospho-L-seryl-[protein] + ADP + H(+)</text>
        <dbReference type="Rhea" id="RHEA:17989"/>
        <dbReference type="Rhea" id="RHEA-COMP:9863"/>
        <dbReference type="Rhea" id="RHEA-COMP:11604"/>
        <dbReference type="ChEBI" id="CHEBI:15378"/>
        <dbReference type="ChEBI" id="CHEBI:29999"/>
        <dbReference type="ChEBI" id="CHEBI:30616"/>
        <dbReference type="ChEBI" id="CHEBI:83421"/>
        <dbReference type="ChEBI" id="CHEBI:456216"/>
        <dbReference type="EC" id="2.7.11.1"/>
    </reaction>
</comment>
<dbReference type="PROSITE" id="PS50005">
    <property type="entry name" value="TPR"/>
    <property type="match status" value="4"/>
</dbReference>
<feature type="repeat" description="TPR" evidence="9">
    <location>
        <begin position="671"/>
        <end position="704"/>
    </location>
</feature>
<keyword evidence="6 10" id="KW-0067">ATP-binding</keyword>
<name>A0A941JUX8_9CHRO</name>
<feature type="domain" description="Protein kinase" evidence="12">
    <location>
        <begin position="19"/>
        <end position="289"/>
    </location>
</feature>
<dbReference type="Pfam" id="PF13432">
    <property type="entry name" value="TPR_16"/>
    <property type="match status" value="1"/>
</dbReference>
<evidence type="ECO:0000313" key="13">
    <source>
        <dbReference type="EMBL" id="MBR8827785.1"/>
    </source>
</evidence>
<keyword evidence="5 13" id="KW-0418">Kinase</keyword>